<keyword evidence="8" id="KW-0902">Two-component regulatory system</keyword>
<dbReference type="AlphaFoldDB" id="J0WQS0"/>
<dbReference type="Pfam" id="PF07730">
    <property type="entry name" value="HisKA_3"/>
    <property type="match status" value="1"/>
</dbReference>
<keyword evidence="4" id="KW-0808">Transferase</keyword>
<comment type="catalytic activity">
    <reaction evidence="1">
        <text>ATP + protein L-histidine = ADP + protein N-phospho-L-histidine.</text>
        <dbReference type="EC" id="2.7.13.3"/>
    </reaction>
</comment>
<feature type="transmembrane region" description="Helical" evidence="9">
    <location>
        <begin position="28"/>
        <end position="45"/>
    </location>
</feature>
<keyword evidence="7" id="KW-0067">ATP-binding</keyword>
<keyword evidence="12" id="KW-1185">Reference proteome</keyword>
<evidence type="ECO:0000256" key="2">
    <source>
        <dbReference type="ARBA" id="ARBA00012438"/>
    </source>
</evidence>
<dbReference type="GO" id="GO:0016020">
    <property type="term" value="C:membrane"/>
    <property type="evidence" value="ECO:0007669"/>
    <property type="project" value="InterPro"/>
</dbReference>
<evidence type="ECO:0000259" key="10">
    <source>
        <dbReference type="Pfam" id="PF07730"/>
    </source>
</evidence>
<dbReference type="eggNOG" id="COG4585">
    <property type="taxonomic scope" value="Bacteria"/>
</dbReference>
<evidence type="ECO:0000313" key="12">
    <source>
        <dbReference type="Proteomes" id="UP000002941"/>
    </source>
</evidence>
<feature type="domain" description="Signal transduction histidine kinase subgroup 3 dimerisation and phosphoacceptor" evidence="10">
    <location>
        <begin position="69"/>
        <end position="132"/>
    </location>
</feature>
<evidence type="ECO:0000313" key="11">
    <source>
        <dbReference type="EMBL" id="EJF38751.1"/>
    </source>
</evidence>
<proteinExistence type="predicted"/>
<evidence type="ECO:0000256" key="3">
    <source>
        <dbReference type="ARBA" id="ARBA00022553"/>
    </source>
</evidence>
<dbReference type="Gene3D" id="1.20.5.1930">
    <property type="match status" value="1"/>
</dbReference>
<evidence type="ECO:0000256" key="5">
    <source>
        <dbReference type="ARBA" id="ARBA00022741"/>
    </source>
</evidence>
<evidence type="ECO:0000256" key="8">
    <source>
        <dbReference type="ARBA" id="ARBA00023012"/>
    </source>
</evidence>
<evidence type="ECO:0000256" key="4">
    <source>
        <dbReference type="ARBA" id="ARBA00022679"/>
    </source>
</evidence>
<evidence type="ECO:0000256" key="1">
    <source>
        <dbReference type="ARBA" id="ARBA00000085"/>
    </source>
</evidence>
<keyword evidence="6 11" id="KW-0418">Kinase</keyword>
<dbReference type="EMBL" id="AKFT01000185">
    <property type="protein sequence ID" value="EJF38751.1"/>
    <property type="molecule type" value="Genomic_DNA"/>
</dbReference>
<keyword evidence="3" id="KW-0597">Phosphoprotein</keyword>
<evidence type="ECO:0000256" key="7">
    <source>
        <dbReference type="ARBA" id="ARBA00022840"/>
    </source>
</evidence>
<evidence type="ECO:0000256" key="9">
    <source>
        <dbReference type="SAM" id="Phobius"/>
    </source>
</evidence>
<feature type="non-terminal residue" evidence="11">
    <location>
        <position position="144"/>
    </location>
</feature>
<dbReference type="InterPro" id="IPR011712">
    <property type="entry name" value="Sig_transdc_His_kin_sub3_dim/P"/>
</dbReference>
<dbReference type="GO" id="GO:0046983">
    <property type="term" value="F:protein dimerization activity"/>
    <property type="evidence" value="ECO:0007669"/>
    <property type="project" value="InterPro"/>
</dbReference>
<keyword evidence="9" id="KW-0812">Transmembrane</keyword>
<dbReference type="PANTHER" id="PTHR24421">
    <property type="entry name" value="NITRATE/NITRITE SENSOR PROTEIN NARX-RELATED"/>
    <property type="match status" value="1"/>
</dbReference>
<dbReference type="PANTHER" id="PTHR24421:SF10">
    <property type="entry name" value="NITRATE_NITRITE SENSOR PROTEIN NARQ"/>
    <property type="match status" value="1"/>
</dbReference>
<keyword evidence="9" id="KW-0472">Membrane</keyword>
<dbReference type="GO" id="GO:0005524">
    <property type="term" value="F:ATP binding"/>
    <property type="evidence" value="ECO:0007669"/>
    <property type="project" value="UniProtKB-KW"/>
</dbReference>
<dbReference type="Proteomes" id="UP000002941">
    <property type="component" value="Unassembled WGS sequence"/>
</dbReference>
<keyword evidence="5" id="KW-0547">Nucleotide-binding</keyword>
<keyword evidence="9" id="KW-1133">Transmembrane helix</keyword>
<sequence>MITGLTVVVVGLGTMVGFFPAPSRRAQMTVLLVMAGLVVASLWLRRRDQRAYERRLAQETAARAVAEDRLVIARELHDAVSGNLGAITVRCAVAQRLETTPDGLRTALDDVETASREATYALRRMLAVLRDESRPPTPGAVTAS</sequence>
<accession>J0WQS0</accession>
<reference evidence="11 12" key="1">
    <citation type="submission" date="2012-05" db="EMBL/GenBank/DDBJ databases">
        <authorList>
            <person name="Harkins D.M."/>
            <person name="Madupu R."/>
            <person name="Durkin A.S."/>
            <person name="Torralba M."/>
            <person name="Methe B."/>
            <person name="Sutton G.G."/>
            <person name="Nelson K.E."/>
        </authorList>
    </citation>
    <scope>NUCLEOTIDE SEQUENCE [LARGE SCALE GENOMIC DNA]</scope>
    <source>
        <strain evidence="11 12">F0489</strain>
    </source>
</reference>
<evidence type="ECO:0000256" key="6">
    <source>
        <dbReference type="ARBA" id="ARBA00022777"/>
    </source>
</evidence>
<organism evidence="11 12">
    <name type="scientific">Actinomyces massiliensis F0489</name>
    <dbReference type="NCBI Taxonomy" id="1125718"/>
    <lineage>
        <taxon>Bacteria</taxon>
        <taxon>Bacillati</taxon>
        <taxon>Actinomycetota</taxon>
        <taxon>Actinomycetes</taxon>
        <taxon>Actinomycetales</taxon>
        <taxon>Actinomycetaceae</taxon>
        <taxon>Actinomyces</taxon>
    </lineage>
</organism>
<gene>
    <name evidence="11" type="ORF">HMPREF1318_3125</name>
</gene>
<protein>
    <recommendedName>
        <fullName evidence="2">histidine kinase</fullName>
        <ecNumber evidence="2">2.7.13.3</ecNumber>
    </recommendedName>
</protein>
<dbReference type="InterPro" id="IPR050482">
    <property type="entry name" value="Sensor_HK_TwoCompSys"/>
</dbReference>
<dbReference type="EC" id="2.7.13.3" evidence="2"/>
<dbReference type="GO" id="GO:0000155">
    <property type="term" value="F:phosphorelay sensor kinase activity"/>
    <property type="evidence" value="ECO:0007669"/>
    <property type="project" value="InterPro"/>
</dbReference>
<comment type="caution">
    <text evidence="11">The sequence shown here is derived from an EMBL/GenBank/DDBJ whole genome shotgun (WGS) entry which is preliminary data.</text>
</comment>
<name>J0WQS0_9ACTO</name>